<dbReference type="PANTHER" id="PTHR43685">
    <property type="entry name" value="GLYCOSYLTRANSFERASE"/>
    <property type="match status" value="1"/>
</dbReference>
<dbReference type="Gene3D" id="3.90.550.10">
    <property type="entry name" value="Spore Coat Polysaccharide Biosynthesis Protein SpsA, Chain A"/>
    <property type="match status" value="1"/>
</dbReference>
<dbReference type="OrthoDB" id="761861at2"/>
<protein>
    <submittedName>
        <fullName evidence="2">GT2 family glycosyltransferase</fullName>
    </submittedName>
</protein>
<dbReference type="InterPro" id="IPR029044">
    <property type="entry name" value="Nucleotide-diphossugar_trans"/>
</dbReference>
<reference evidence="2 3" key="1">
    <citation type="submission" date="2018-10" db="EMBL/GenBank/DDBJ databases">
        <title>Genomic Encyclopedia of Archaeal and Bacterial Type Strains, Phase II (KMG-II): from individual species to whole genera.</title>
        <authorList>
            <person name="Goeker M."/>
        </authorList>
    </citation>
    <scope>NUCLEOTIDE SEQUENCE [LARGE SCALE GENOMIC DNA]</scope>
    <source>
        <strain evidence="2 3">DSM 23424</strain>
    </source>
</reference>
<dbReference type="Proteomes" id="UP000271339">
    <property type="component" value="Unassembled WGS sequence"/>
</dbReference>
<dbReference type="SUPFAM" id="SSF53448">
    <property type="entry name" value="Nucleotide-diphospho-sugar transferases"/>
    <property type="match status" value="1"/>
</dbReference>
<dbReference type="InterPro" id="IPR050834">
    <property type="entry name" value="Glycosyltransf_2"/>
</dbReference>
<evidence type="ECO:0000313" key="2">
    <source>
        <dbReference type="EMBL" id="RMA56730.1"/>
    </source>
</evidence>
<evidence type="ECO:0000313" key="3">
    <source>
        <dbReference type="Proteomes" id="UP000271339"/>
    </source>
</evidence>
<dbReference type="EMBL" id="REFC01000016">
    <property type="protein sequence ID" value="RMA56730.1"/>
    <property type="molecule type" value="Genomic_DNA"/>
</dbReference>
<gene>
    <name evidence="2" type="ORF">BXY75_3243</name>
</gene>
<sequence>MLSILIPTYNYNVFPLAEKLAAQAEKLAITFEIVVFDDCSPKPPTENESINSLPNATYKILEKNIGRSAIRNLLAKTAAFDTLIFLDADTMLISEDYISDYLEALESTTQIIYGGIVYQSEMPPEDEILRWAYGNAREALPLEERLKKPHLSFLTLSFLIKKDVFKIMKFNEEIPNLRHEDTLFALDAKKNNIRVQHIDNPVMHLGLETSSVFLRKSNEAVEALRLFVKDGLIKAEETRLSQFADKINRLHLSGGVRWIYRSFRKKMEVNLLSSKPSLFVFDVYRLGYYLTKSTA</sequence>
<accession>A0A3L9YBJ9</accession>
<organism evidence="2 3">
    <name type="scientific">Ulvibacter antarcticus</name>
    <dbReference type="NCBI Taxonomy" id="442714"/>
    <lineage>
        <taxon>Bacteria</taxon>
        <taxon>Pseudomonadati</taxon>
        <taxon>Bacteroidota</taxon>
        <taxon>Flavobacteriia</taxon>
        <taxon>Flavobacteriales</taxon>
        <taxon>Flavobacteriaceae</taxon>
        <taxon>Ulvibacter</taxon>
    </lineage>
</organism>
<dbReference type="PANTHER" id="PTHR43685:SF2">
    <property type="entry name" value="GLYCOSYLTRANSFERASE 2-LIKE DOMAIN-CONTAINING PROTEIN"/>
    <property type="match status" value="1"/>
</dbReference>
<dbReference type="AlphaFoldDB" id="A0A3L9YBJ9"/>
<dbReference type="Pfam" id="PF00535">
    <property type="entry name" value="Glycos_transf_2"/>
    <property type="match status" value="1"/>
</dbReference>
<feature type="domain" description="Glycosyltransferase 2-like" evidence="1">
    <location>
        <begin position="3"/>
        <end position="156"/>
    </location>
</feature>
<keyword evidence="2" id="KW-0808">Transferase</keyword>
<keyword evidence="3" id="KW-1185">Reference proteome</keyword>
<proteinExistence type="predicted"/>
<dbReference type="RefSeq" id="WP_121908770.1">
    <property type="nucleotide sequence ID" value="NZ_REFC01000016.1"/>
</dbReference>
<name>A0A3L9YBJ9_9FLAO</name>
<evidence type="ECO:0000259" key="1">
    <source>
        <dbReference type="Pfam" id="PF00535"/>
    </source>
</evidence>
<dbReference type="GO" id="GO:0016740">
    <property type="term" value="F:transferase activity"/>
    <property type="evidence" value="ECO:0007669"/>
    <property type="project" value="UniProtKB-KW"/>
</dbReference>
<dbReference type="InterPro" id="IPR001173">
    <property type="entry name" value="Glyco_trans_2-like"/>
</dbReference>
<dbReference type="CDD" id="cd00761">
    <property type="entry name" value="Glyco_tranf_GTA_type"/>
    <property type="match status" value="1"/>
</dbReference>
<comment type="caution">
    <text evidence="2">The sequence shown here is derived from an EMBL/GenBank/DDBJ whole genome shotgun (WGS) entry which is preliminary data.</text>
</comment>